<keyword evidence="2" id="KW-1185">Reference proteome</keyword>
<sequence>MTCCISFFTINLVPLHNLGASIFRISIIGETTFRIKLWACKSGVWMEFKNSMGYCTASHIIIKDEVYGLVGIFLPWKLLLNGDIELLNHIISACQNFSVRKQVLIFEVMLNVRIHPGQKFVRRVGNLTTWHNDEAR</sequence>
<dbReference type="EMBL" id="BMAV01005485">
    <property type="protein sequence ID" value="GFY46550.1"/>
    <property type="molecule type" value="Genomic_DNA"/>
</dbReference>
<organism evidence="1 2">
    <name type="scientific">Trichonephila inaurata madagascariensis</name>
    <dbReference type="NCBI Taxonomy" id="2747483"/>
    <lineage>
        <taxon>Eukaryota</taxon>
        <taxon>Metazoa</taxon>
        <taxon>Ecdysozoa</taxon>
        <taxon>Arthropoda</taxon>
        <taxon>Chelicerata</taxon>
        <taxon>Arachnida</taxon>
        <taxon>Araneae</taxon>
        <taxon>Araneomorphae</taxon>
        <taxon>Entelegynae</taxon>
        <taxon>Araneoidea</taxon>
        <taxon>Nephilidae</taxon>
        <taxon>Trichonephila</taxon>
        <taxon>Trichonephila inaurata</taxon>
    </lineage>
</organism>
<protein>
    <submittedName>
        <fullName evidence="1">Uncharacterized protein</fullName>
    </submittedName>
</protein>
<evidence type="ECO:0000313" key="1">
    <source>
        <dbReference type="EMBL" id="GFY46550.1"/>
    </source>
</evidence>
<dbReference type="Proteomes" id="UP000886998">
    <property type="component" value="Unassembled WGS sequence"/>
</dbReference>
<proteinExistence type="predicted"/>
<name>A0A8X6X445_9ARAC</name>
<evidence type="ECO:0000313" key="2">
    <source>
        <dbReference type="Proteomes" id="UP000886998"/>
    </source>
</evidence>
<dbReference type="OrthoDB" id="127414at2759"/>
<comment type="caution">
    <text evidence="1">The sequence shown here is derived from an EMBL/GenBank/DDBJ whole genome shotgun (WGS) entry which is preliminary data.</text>
</comment>
<gene>
    <name evidence="1" type="ORF">TNIN_478071</name>
</gene>
<dbReference type="AlphaFoldDB" id="A0A8X6X445"/>
<reference evidence="1" key="1">
    <citation type="submission" date="2020-08" db="EMBL/GenBank/DDBJ databases">
        <title>Multicomponent nature underlies the extraordinary mechanical properties of spider dragline silk.</title>
        <authorList>
            <person name="Kono N."/>
            <person name="Nakamura H."/>
            <person name="Mori M."/>
            <person name="Yoshida Y."/>
            <person name="Ohtoshi R."/>
            <person name="Malay A.D."/>
            <person name="Moran D.A.P."/>
            <person name="Tomita M."/>
            <person name="Numata K."/>
            <person name="Arakawa K."/>
        </authorList>
    </citation>
    <scope>NUCLEOTIDE SEQUENCE</scope>
</reference>
<accession>A0A8X6X445</accession>